<dbReference type="Pfam" id="PF25087">
    <property type="entry name" value="GMPPB_C"/>
    <property type="match status" value="1"/>
</dbReference>
<comment type="caution">
    <text evidence="18">Lacks conserved residue(s) required for the propagation of feature annotation.</text>
</comment>
<evidence type="ECO:0000256" key="6">
    <source>
        <dbReference type="ARBA" id="ARBA00022695"/>
    </source>
</evidence>
<evidence type="ECO:0000313" key="22">
    <source>
        <dbReference type="EMBL" id="PTM57335.1"/>
    </source>
</evidence>
<feature type="binding site" evidence="18">
    <location>
        <position position="158"/>
    </location>
    <ligand>
        <name>UDP-N-acetyl-alpha-D-glucosamine</name>
        <dbReference type="ChEBI" id="CHEBI:57705"/>
    </ligand>
</feature>
<organism evidence="22 23">
    <name type="scientific">Phreatobacter oligotrophus</name>
    <dbReference type="NCBI Taxonomy" id="1122261"/>
    <lineage>
        <taxon>Bacteria</taxon>
        <taxon>Pseudomonadati</taxon>
        <taxon>Pseudomonadota</taxon>
        <taxon>Alphaproteobacteria</taxon>
        <taxon>Hyphomicrobiales</taxon>
        <taxon>Phreatobacteraceae</taxon>
        <taxon>Phreatobacter</taxon>
    </lineage>
</organism>
<evidence type="ECO:0000256" key="14">
    <source>
        <dbReference type="ARBA" id="ARBA00023316"/>
    </source>
</evidence>
<keyword evidence="11 18" id="KW-0573">Peptidoglycan synthesis</keyword>
<evidence type="ECO:0000256" key="13">
    <source>
        <dbReference type="ARBA" id="ARBA00023315"/>
    </source>
</evidence>
<feature type="region of interest" description="Disordered" evidence="19">
    <location>
        <begin position="435"/>
        <end position="458"/>
    </location>
</feature>
<feature type="binding site" evidence="18">
    <location>
        <position position="78"/>
    </location>
    <ligand>
        <name>UDP-N-acetyl-alpha-D-glucosamine</name>
        <dbReference type="ChEBI" id="CHEBI:57705"/>
    </ligand>
</feature>
<reference evidence="22 23" key="1">
    <citation type="submission" date="2018-04" db="EMBL/GenBank/DDBJ databases">
        <title>Genomic Encyclopedia of Archaeal and Bacterial Type Strains, Phase II (KMG-II): from individual species to whole genera.</title>
        <authorList>
            <person name="Goeker M."/>
        </authorList>
    </citation>
    <scope>NUCLEOTIDE SEQUENCE [LARGE SCALE GENOMIC DNA]</scope>
    <source>
        <strain evidence="22 23">DSM 25521</strain>
    </source>
</reference>
<dbReference type="GO" id="GO:0000287">
    <property type="term" value="F:magnesium ion binding"/>
    <property type="evidence" value="ECO:0007669"/>
    <property type="project" value="UniProtKB-UniRule"/>
</dbReference>
<feature type="binding site" evidence="18">
    <location>
        <position position="230"/>
    </location>
    <ligand>
        <name>UDP-N-acetyl-alpha-D-glucosamine</name>
        <dbReference type="ChEBI" id="CHEBI:57705"/>
    </ligand>
</feature>
<dbReference type="CDD" id="cd02540">
    <property type="entry name" value="GT2_GlmU_N_bac"/>
    <property type="match status" value="1"/>
</dbReference>
<proteinExistence type="inferred from homology"/>
<feature type="binding site" evidence="18">
    <location>
        <position position="391"/>
    </location>
    <ligand>
        <name>acetyl-CoA</name>
        <dbReference type="ChEBI" id="CHEBI:57288"/>
    </ligand>
</feature>
<comment type="pathway">
    <text evidence="18">Nucleotide-sugar biosynthesis; UDP-N-acetyl-alpha-D-glucosamine biosynthesis; N-acetyl-alpha-D-glucosamine 1-phosphate from alpha-D-glucosamine 6-phosphate (route II): step 2/2.</text>
</comment>
<evidence type="ECO:0000256" key="18">
    <source>
        <dbReference type="HAMAP-Rule" id="MF_01631"/>
    </source>
</evidence>
<evidence type="ECO:0000259" key="20">
    <source>
        <dbReference type="Pfam" id="PF12804"/>
    </source>
</evidence>
<evidence type="ECO:0000256" key="19">
    <source>
        <dbReference type="SAM" id="MobiDB-lite"/>
    </source>
</evidence>
<feature type="binding site" evidence="18">
    <location>
        <position position="230"/>
    </location>
    <ligand>
        <name>Mg(2+)</name>
        <dbReference type="ChEBI" id="CHEBI:18420"/>
    </ligand>
</feature>
<comment type="caution">
    <text evidence="22">The sequence shown here is derived from an EMBL/GenBank/DDBJ whole genome shotgun (WGS) entry which is preliminary data.</text>
</comment>
<comment type="similarity">
    <text evidence="3 18">In the N-terminal section; belongs to the N-acetylglucosamine-1-phosphate uridyltransferase family.</text>
</comment>
<comment type="subcellular location">
    <subcellularLocation>
        <location evidence="1 18">Cytoplasm</location>
    </subcellularLocation>
</comment>
<evidence type="ECO:0000256" key="11">
    <source>
        <dbReference type="ARBA" id="ARBA00022984"/>
    </source>
</evidence>
<gene>
    <name evidence="18" type="primary">glmU</name>
    <name evidence="22" type="ORF">C8P69_104386</name>
</gene>
<keyword evidence="5 18" id="KW-0808">Transferase</keyword>
<dbReference type="EC" id="2.7.7.23" evidence="18"/>
<dbReference type="GO" id="GO:0009245">
    <property type="term" value="P:lipid A biosynthetic process"/>
    <property type="evidence" value="ECO:0007669"/>
    <property type="project" value="UniProtKB-UniRule"/>
</dbReference>
<dbReference type="GO" id="GO:0016020">
    <property type="term" value="C:membrane"/>
    <property type="evidence" value="ECO:0007669"/>
    <property type="project" value="GOC"/>
</dbReference>
<dbReference type="Gene3D" id="2.160.10.10">
    <property type="entry name" value="Hexapeptide repeat proteins"/>
    <property type="match status" value="1"/>
</dbReference>
<feature type="binding site" evidence="18">
    <location>
        <position position="352"/>
    </location>
    <ligand>
        <name>UDP-N-acetyl-alpha-D-glucosamine</name>
        <dbReference type="ChEBI" id="CHEBI:57705"/>
    </ligand>
</feature>
<feature type="compositionally biased region" description="Basic residues" evidence="19">
    <location>
        <begin position="447"/>
        <end position="458"/>
    </location>
</feature>
<evidence type="ECO:0000256" key="2">
    <source>
        <dbReference type="ARBA" id="ARBA00007707"/>
    </source>
</evidence>
<feature type="region of interest" description="Pyrophosphorylase" evidence="18">
    <location>
        <begin position="1"/>
        <end position="232"/>
    </location>
</feature>
<dbReference type="InterPro" id="IPR029044">
    <property type="entry name" value="Nucleotide-diphossugar_trans"/>
</dbReference>
<feature type="domain" description="MobA-like NTP transferase" evidence="20">
    <location>
        <begin position="9"/>
        <end position="136"/>
    </location>
</feature>
<comment type="similarity">
    <text evidence="2 18">In the C-terminal section; belongs to the transferase hexapeptide repeat family.</text>
</comment>
<keyword evidence="9 18" id="KW-0460">Magnesium</keyword>
<feature type="binding site" evidence="18">
    <location>
        <position position="319"/>
    </location>
    <ligand>
        <name>UDP-N-acetyl-alpha-D-glucosamine</name>
        <dbReference type="ChEBI" id="CHEBI:57705"/>
    </ligand>
</feature>
<dbReference type="GO" id="GO:0009252">
    <property type="term" value="P:peptidoglycan biosynthetic process"/>
    <property type="evidence" value="ECO:0007669"/>
    <property type="project" value="UniProtKB-UniRule"/>
</dbReference>
<dbReference type="InterPro" id="IPR001451">
    <property type="entry name" value="Hexapep"/>
</dbReference>
<dbReference type="OrthoDB" id="9775031at2"/>
<dbReference type="RefSeq" id="WP_108177258.1">
    <property type="nucleotide sequence ID" value="NZ_PZZL01000004.1"/>
</dbReference>
<keyword evidence="8 18" id="KW-0677">Repeat</keyword>
<sequence>MTERTCLSIVLAAGEGTRMKSARPKVLHEIAGLSMVGHVLRAVAAAGGTAASVIMGPDREDVAAEVRRHVPDASIHVQRDRLGTAHAVLHAREVIARGFDDVIVAFGDTPLVTPATFARLRAALADGAAVAVLGFEAADAFGYGRLVMEGGALAAIVEEKDASEAQRAITLCNGGLMALRGAGALALLERIGNANAKGEYYLTDAVALARAAGLATAVVLAPEEEVRGVNDRVQLAEVEAIAQGRLRVAAMRGGVTMVAPETVFLAYDTVLGRDVMLEPHVVFGPGVTIADDVTIRAYSHLAGCAVAPGAIIGPFARIRPKSRIGEKVHIGNFVEVNRTTIAAKAEANHLAYLGDATIGEGTNIGAGTITCNFDGADKHPTVIGRDVFVGSNSTLVAPLTIGDEVLVAAGSTITLDAKDGALVFGRAKQAALPGRGAERIRLNKERRAARKAKEKGKG</sequence>
<dbReference type="Gene3D" id="3.90.550.10">
    <property type="entry name" value="Spore Coat Polysaccharide Biosynthesis Protein SpsA, Chain A"/>
    <property type="match status" value="1"/>
</dbReference>
<dbReference type="UniPathway" id="UPA00113">
    <property type="reaction ID" value="UER00532"/>
</dbReference>
<dbReference type="CDD" id="cd03353">
    <property type="entry name" value="LbH_GlmU_C"/>
    <property type="match status" value="1"/>
</dbReference>
<comment type="pathway">
    <text evidence="18">Bacterial outer membrane biogenesis; LPS lipid A biosynthesis.</text>
</comment>
<dbReference type="GO" id="GO:0071555">
    <property type="term" value="P:cell wall organization"/>
    <property type="evidence" value="ECO:0007669"/>
    <property type="project" value="UniProtKB-KW"/>
</dbReference>
<dbReference type="InterPro" id="IPR056729">
    <property type="entry name" value="GMPPB_C"/>
</dbReference>
<feature type="region of interest" description="N-acetyltransferase" evidence="18">
    <location>
        <begin position="254"/>
        <end position="458"/>
    </location>
</feature>
<feature type="binding site" evidence="18">
    <location>
        <position position="108"/>
    </location>
    <ligand>
        <name>Mg(2+)</name>
        <dbReference type="ChEBI" id="CHEBI:18420"/>
    </ligand>
</feature>
<evidence type="ECO:0000256" key="15">
    <source>
        <dbReference type="ARBA" id="ARBA00048247"/>
    </source>
</evidence>
<dbReference type="GO" id="GO:0019134">
    <property type="term" value="F:glucosamine-1-phosphate N-acetyltransferase activity"/>
    <property type="evidence" value="ECO:0007669"/>
    <property type="project" value="UniProtKB-UniRule"/>
</dbReference>
<dbReference type="UniPathway" id="UPA00973"/>
<feature type="compositionally biased region" description="Basic and acidic residues" evidence="19">
    <location>
        <begin position="436"/>
        <end position="446"/>
    </location>
</feature>
<dbReference type="EMBL" id="PZZL01000004">
    <property type="protein sequence ID" value="PTM57335.1"/>
    <property type="molecule type" value="Genomic_DNA"/>
</dbReference>
<dbReference type="SUPFAM" id="SSF53448">
    <property type="entry name" value="Nucleotide-diphospho-sugar transferases"/>
    <property type="match status" value="1"/>
</dbReference>
<feature type="binding site" evidence="18">
    <location>
        <begin position="83"/>
        <end position="84"/>
    </location>
    <ligand>
        <name>UDP-N-acetyl-alpha-D-glucosamine</name>
        <dbReference type="ChEBI" id="CHEBI:57705"/>
    </ligand>
</feature>
<feature type="binding site" evidence="18">
    <location>
        <position position="409"/>
    </location>
    <ligand>
        <name>acetyl-CoA</name>
        <dbReference type="ChEBI" id="CHEBI:57288"/>
    </ligand>
</feature>
<evidence type="ECO:0000256" key="3">
    <source>
        <dbReference type="ARBA" id="ARBA00007947"/>
    </source>
</evidence>
<feature type="binding site" evidence="18">
    <location>
        <position position="144"/>
    </location>
    <ligand>
        <name>UDP-N-acetyl-alpha-D-glucosamine</name>
        <dbReference type="ChEBI" id="CHEBI:57705"/>
    </ligand>
</feature>
<evidence type="ECO:0000259" key="21">
    <source>
        <dbReference type="Pfam" id="PF25087"/>
    </source>
</evidence>
<evidence type="ECO:0000256" key="10">
    <source>
        <dbReference type="ARBA" id="ARBA00022960"/>
    </source>
</evidence>
<evidence type="ECO:0000256" key="8">
    <source>
        <dbReference type="ARBA" id="ARBA00022737"/>
    </source>
</evidence>
<feature type="domain" description="Mannose-1-phosphate guanyltransferase C-terminal" evidence="21">
    <location>
        <begin position="304"/>
        <end position="393"/>
    </location>
</feature>
<evidence type="ECO:0000313" key="23">
    <source>
        <dbReference type="Proteomes" id="UP000241808"/>
    </source>
</evidence>
<feature type="binding site" evidence="18">
    <location>
        <position position="363"/>
    </location>
    <ligand>
        <name>UDP-N-acetyl-alpha-D-glucosamine</name>
        <dbReference type="ChEBI" id="CHEBI:57705"/>
    </ligand>
</feature>
<evidence type="ECO:0000256" key="9">
    <source>
        <dbReference type="ARBA" id="ARBA00022842"/>
    </source>
</evidence>
<comment type="function">
    <text evidence="17 18">Catalyzes the last two sequential reactions in the de novo biosynthetic pathway for UDP-N-acetylglucosamine (UDP-GlcNAc). The C-terminal domain catalyzes the transfer of acetyl group from acetyl coenzyme A to glucosamine-1-phosphate (GlcN-1-P) to produce N-acetylglucosamine-1-phosphate (GlcNAc-1-P), which is converted into UDP-GlcNAc by the transfer of uridine 5-monophosphate (from uridine 5-triphosphate), a reaction catalyzed by the N-terminal domain.</text>
</comment>
<dbReference type="NCBIfam" id="TIGR01173">
    <property type="entry name" value="glmU"/>
    <property type="match status" value="1"/>
</dbReference>
<keyword evidence="10 18" id="KW-0133">Cell shape</keyword>
<dbReference type="InterPro" id="IPR011004">
    <property type="entry name" value="Trimer_LpxA-like_sf"/>
</dbReference>
<dbReference type="InterPro" id="IPR025877">
    <property type="entry name" value="MobA-like_NTP_Trfase"/>
</dbReference>
<dbReference type="Proteomes" id="UP000241808">
    <property type="component" value="Unassembled WGS sequence"/>
</dbReference>
<feature type="binding site" evidence="18">
    <location>
        <begin position="11"/>
        <end position="14"/>
    </location>
    <ligand>
        <name>UDP-N-acetyl-alpha-D-glucosamine</name>
        <dbReference type="ChEBI" id="CHEBI:57705"/>
    </ligand>
</feature>
<feature type="binding site" evidence="18">
    <location>
        <position position="173"/>
    </location>
    <ligand>
        <name>UDP-N-acetyl-alpha-D-glucosamine</name>
        <dbReference type="ChEBI" id="CHEBI:57705"/>
    </ligand>
</feature>
<dbReference type="Pfam" id="PF12804">
    <property type="entry name" value="NTP_transf_3"/>
    <property type="match status" value="1"/>
</dbReference>
<evidence type="ECO:0000256" key="12">
    <source>
        <dbReference type="ARBA" id="ARBA00023268"/>
    </source>
</evidence>
<evidence type="ECO:0000256" key="17">
    <source>
        <dbReference type="ARBA" id="ARBA00049628"/>
    </source>
</evidence>
<dbReference type="InterPro" id="IPR038009">
    <property type="entry name" value="GlmU_C_LbH"/>
</dbReference>
<dbReference type="AlphaFoldDB" id="A0A2T4Z623"/>
<comment type="catalytic activity">
    <reaction evidence="15 18">
        <text>alpha-D-glucosamine 1-phosphate + acetyl-CoA = N-acetyl-alpha-D-glucosamine 1-phosphate + CoA + H(+)</text>
        <dbReference type="Rhea" id="RHEA:13725"/>
        <dbReference type="ChEBI" id="CHEBI:15378"/>
        <dbReference type="ChEBI" id="CHEBI:57287"/>
        <dbReference type="ChEBI" id="CHEBI:57288"/>
        <dbReference type="ChEBI" id="CHEBI:57776"/>
        <dbReference type="ChEBI" id="CHEBI:58516"/>
        <dbReference type="EC" id="2.3.1.157"/>
    </reaction>
</comment>
<comment type="pathway">
    <text evidence="18">Nucleotide-sugar biosynthesis; UDP-N-acetyl-alpha-D-glucosamine biosynthesis; UDP-N-acetyl-alpha-D-glucosamine from N-acetyl-alpha-D-glucosamine 1-phosphate: step 1/1.</text>
</comment>
<evidence type="ECO:0000256" key="16">
    <source>
        <dbReference type="ARBA" id="ARBA00048493"/>
    </source>
</evidence>
<dbReference type="InterPro" id="IPR005882">
    <property type="entry name" value="Bifunctional_GlmU"/>
</dbReference>
<evidence type="ECO:0000256" key="4">
    <source>
        <dbReference type="ARBA" id="ARBA00022490"/>
    </source>
</evidence>
<dbReference type="Pfam" id="PF00132">
    <property type="entry name" value="Hexapep"/>
    <property type="match status" value="1"/>
</dbReference>
<comment type="subunit">
    <text evidence="18">Homotrimer.</text>
</comment>
<comment type="cofactor">
    <cofactor evidence="18">
        <name>Mg(2+)</name>
        <dbReference type="ChEBI" id="CHEBI:18420"/>
    </cofactor>
    <text evidence="18">Binds 1 Mg(2+) ion per subunit.</text>
</comment>
<evidence type="ECO:0000256" key="5">
    <source>
        <dbReference type="ARBA" id="ARBA00022679"/>
    </source>
</evidence>
<dbReference type="NCBIfam" id="NF010933">
    <property type="entry name" value="PRK14353.1"/>
    <property type="match status" value="1"/>
</dbReference>
<dbReference type="PANTHER" id="PTHR43584">
    <property type="entry name" value="NUCLEOTIDYL TRANSFERASE"/>
    <property type="match status" value="1"/>
</dbReference>
<protein>
    <recommendedName>
        <fullName evidence="18">Bifunctional protein GlmU</fullName>
    </recommendedName>
    <domain>
        <recommendedName>
            <fullName evidence="18">UDP-N-acetylglucosamine pyrophosphorylase</fullName>
            <ecNumber evidence="18">2.7.7.23</ecNumber>
        </recommendedName>
        <alternativeName>
            <fullName evidence="18">N-acetylglucosamine-1-phosphate uridyltransferase</fullName>
        </alternativeName>
    </domain>
    <domain>
        <recommendedName>
            <fullName evidence="18">Glucosamine-1-phosphate N-acetyltransferase</fullName>
            <ecNumber evidence="18">2.3.1.157</ecNumber>
        </recommendedName>
    </domain>
</protein>
<feature type="region of interest" description="Linker" evidence="18">
    <location>
        <begin position="233"/>
        <end position="253"/>
    </location>
</feature>
<feature type="binding site" evidence="18">
    <location>
        <position position="366"/>
    </location>
    <ligand>
        <name>acetyl-CoA</name>
        <dbReference type="ChEBI" id="CHEBI:57288"/>
    </ligand>
</feature>
<evidence type="ECO:0000256" key="7">
    <source>
        <dbReference type="ARBA" id="ARBA00022723"/>
    </source>
</evidence>
<dbReference type="GO" id="GO:0000902">
    <property type="term" value="P:cell morphogenesis"/>
    <property type="evidence" value="ECO:0007669"/>
    <property type="project" value="UniProtKB-UniRule"/>
</dbReference>
<dbReference type="SUPFAM" id="SSF51161">
    <property type="entry name" value="Trimeric LpxA-like enzymes"/>
    <property type="match status" value="1"/>
</dbReference>
<feature type="binding site" evidence="18">
    <location>
        <position position="426"/>
    </location>
    <ligand>
        <name>acetyl-CoA</name>
        <dbReference type="ChEBI" id="CHEBI:57288"/>
    </ligand>
</feature>
<dbReference type="GO" id="GO:0006048">
    <property type="term" value="P:UDP-N-acetylglucosamine biosynthetic process"/>
    <property type="evidence" value="ECO:0007669"/>
    <property type="project" value="UniProtKB-UniPathway"/>
</dbReference>
<keyword evidence="23" id="KW-1185">Reference proteome</keyword>
<feature type="active site" description="Proton acceptor" evidence="18">
    <location>
        <position position="349"/>
    </location>
</feature>
<dbReference type="EC" id="2.3.1.157" evidence="18"/>
<keyword evidence="7 18" id="KW-0479">Metal-binding</keyword>
<feature type="binding site" evidence="18">
    <location>
        <position position="25"/>
    </location>
    <ligand>
        <name>UDP-N-acetyl-alpha-D-glucosamine</name>
        <dbReference type="ChEBI" id="CHEBI:57705"/>
    </ligand>
</feature>
<keyword evidence="4 18" id="KW-0963">Cytoplasm</keyword>
<dbReference type="GO" id="GO:0008360">
    <property type="term" value="P:regulation of cell shape"/>
    <property type="evidence" value="ECO:0007669"/>
    <property type="project" value="UniProtKB-KW"/>
</dbReference>
<accession>A0A2T4Z623</accession>
<keyword evidence="13 18" id="KW-0012">Acyltransferase</keyword>
<dbReference type="HAMAP" id="MF_01631">
    <property type="entry name" value="GlmU"/>
    <property type="match status" value="1"/>
</dbReference>
<keyword evidence="14 18" id="KW-0961">Cell wall biogenesis/degradation</keyword>
<keyword evidence="12 18" id="KW-0511">Multifunctional enzyme</keyword>
<dbReference type="PANTHER" id="PTHR43584:SF3">
    <property type="entry name" value="BIFUNCTIONAL PROTEIN GLMU"/>
    <property type="match status" value="1"/>
</dbReference>
<keyword evidence="6 18" id="KW-0548">Nucleotidyltransferase</keyword>
<dbReference type="GO" id="GO:0005737">
    <property type="term" value="C:cytoplasm"/>
    <property type="evidence" value="ECO:0007669"/>
    <property type="project" value="UniProtKB-SubCell"/>
</dbReference>
<name>A0A2T4Z623_9HYPH</name>
<comment type="catalytic activity">
    <reaction evidence="16 18">
        <text>N-acetyl-alpha-D-glucosamine 1-phosphate + UTP + H(+) = UDP-N-acetyl-alpha-D-glucosamine + diphosphate</text>
        <dbReference type="Rhea" id="RHEA:13509"/>
        <dbReference type="ChEBI" id="CHEBI:15378"/>
        <dbReference type="ChEBI" id="CHEBI:33019"/>
        <dbReference type="ChEBI" id="CHEBI:46398"/>
        <dbReference type="ChEBI" id="CHEBI:57705"/>
        <dbReference type="ChEBI" id="CHEBI:57776"/>
        <dbReference type="EC" id="2.7.7.23"/>
    </reaction>
</comment>
<dbReference type="InterPro" id="IPR050065">
    <property type="entry name" value="GlmU-like"/>
</dbReference>
<dbReference type="GO" id="GO:0003977">
    <property type="term" value="F:UDP-N-acetylglucosamine diphosphorylase activity"/>
    <property type="evidence" value="ECO:0007669"/>
    <property type="project" value="UniProtKB-UniRule"/>
</dbReference>
<evidence type="ECO:0000256" key="1">
    <source>
        <dbReference type="ARBA" id="ARBA00004496"/>
    </source>
</evidence>